<sequence length="467" mass="51265">MASQSPWSLQWKRIARSPIKLPNSSSSSFSSNSSVIFAYRTIHRKQTHLTAFSFEDPSSSSPPRVCCGGHNAGKRMRKSVNKKPENSGEEVSSVDRPRSQKRSATLSLKSLFGRQSLWRRIVFASRKVRSIILLNVITVVYASNIPVVKEVEAIMDPAAFNVVRFAVSAIPFIPFVLQARGDAQTRNAGIELGFWVSLGYLMQALGLLTSDAGRASFISMFTVIVVPLLDGMLGSIVPARTWFGALMSVVGVAMLESSGSPPNVGDLLNFLSAIFFGIHMLRTEHISRSTAKENFLPLLGYEVCVVTMSSTLWYILGAWFGDVEGGNPSSWTWTMFWDWMVVFPWIPALYTGVFSTGLCLWVEIAAMRDVSATETAIIYGLEPVWGAGFAWFLLGERWGVTGWIGAALVLGGSLMVQIIGSSSSILPIEVEERKEGDRVFVSDEKGGLSTSRIVVNSRKDVPDVLKK</sequence>
<name>A0ACB7X204_9ERIC</name>
<accession>A0ACB7X204</accession>
<comment type="caution">
    <text evidence="1">The sequence shown here is derived from an EMBL/GenBank/DDBJ whole genome shotgun (WGS) entry which is preliminary data.</text>
</comment>
<reference evidence="1 2" key="1">
    <citation type="journal article" date="2021" name="Hortic Res">
        <title>High-quality reference genome and annotation aids understanding of berry development for evergreen blueberry (Vaccinium darrowii).</title>
        <authorList>
            <person name="Yu J."/>
            <person name="Hulse-Kemp A.M."/>
            <person name="Babiker E."/>
            <person name="Staton M."/>
        </authorList>
    </citation>
    <scope>NUCLEOTIDE SEQUENCE [LARGE SCALE GENOMIC DNA]</scope>
    <source>
        <strain evidence="2">cv. NJ 8807/NJ 8810</strain>
        <tissue evidence="1">Young leaf</tissue>
    </source>
</reference>
<dbReference type="EMBL" id="CM037152">
    <property type="protein sequence ID" value="KAH7834599.1"/>
    <property type="molecule type" value="Genomic_DNA"/>
</dbReference>
<dbReference type="Proteomes" id="UP000828048">
    <property type="component" value="Chromosome 2"/>
</dbReference>
<proteinExistence type="predicted"/>
<gene>
    <name evidence="1" type="ORF">Vadar_017753</name>
</gene>
<evidence type="ECO:0000313" key="2">
    <source>
        <dbReference type="Proteomes" id="UP000828048"/>
    </source>
</evidence>
<keyword evidence="2" id="KW-1185">Reference proteome</keyword>
<organism evidence="1 2">
    <name type="scientific">Vaccinium darrowii</name>
    <dbReference type="NCBI Taxonomy" id="229202"/>
    <lineage>
        <taxon>Eukaryota</taxon>
        <taxon>Viridiplantae</taxon>
        <taxon>Streptophyta</taxon>
        <taxon>Embryophyta</taxon>
        <taxon>Tracheophyta</taxon>
        <taxon>Spermatophyta</taxon>
        <taxon>Magnoliopsida</taxon>
        <taxon>eudicotyledons</taxon>
        <taxon>Gunneridae</taxon>
        <taxon>Pentapetalae</taxon>
        <taxon>asterids</taxon>
        <taxon>Ericales</taxon>
        <taxon>Ericaceae</taxon>
        <taxon>Vaccinioideae</taxon>
        <taxon>Vaccinieae</taxon>
        <taxon>Vaccinium</taxon>
    </lineage>
</organism>
<protein>
    <submittedName>
        <fullName evidence="1">Uncharacterized protein</fullName>
    </submittedName>
</protein>
<evidence type="ECO:0000313" key="1">
    <source>
        <dbReference type="EMBL" id="KAH7834599.1"/>
    </source>
</evidence>